<reference evidence="10 11" key="2">
    <citation type="submission" date="2018-12" db="EMBL/GenBank/DDBJ databases">
        <title>Rhizobacter gummiphilus sp. nov., a rubber-degrading bacterium isolated from the soil of a botanical garden in Japan.</title>
        <authorList>
            <person name="Shunsuke S.S."/>
        </authorList>
    </citation>
    <scope>NUCLEOTIDE SEQUENCE [LARGE SCALE GENOMIC DNA]</scope>
    <source>
        <strain evidence="10 11">S-16</strain>
    </source>
</reference>
<keyword evidence="3 6" id="KW-1133">Transmembrane helix</keyword>
<evidence type="ECO:0000256" key="4">
    <source>
        <dbReference type="ARBA" id="ARBA00023136"/>
    </source>
</evidence>
<dbReference type="Pfam" id="PF03924">
    <property type="entry name" value="CHASE"/>
    <property type="match status" value="1"/>
</dbReference>
<dbReference type="InterPro" id="IPR029016">
    <property type="entry name" value="GAF-like_dom_sf"/>
</dbReference>
<dbReference type="SMART" id="SM00091">
    <property type="entry name" value="PAS"/>
    <property type="match status" value="1"/>
</dbReference>
<gene>
    <name evidence="10" type="ORF">DZC73_00395</name>
</gene>
<feature type="domain" description="CHASE" evidence="7">
    <location>
        <begin position="76"/>
        <end position="259"/>
    </location>
</feature>
<name>A0A3N7K184_9BURK</name>
<dbReference type="InterPro" id="IPR000014">
    <property type="entry name" value="PAS"/>
</dbReference>
<dbReference type="FunFam" id="3.20.20.450:FF:000001">
    <property type="entry name" value="Cyclic di-GMP phosphodiesterase yahA"/>
    <property type="match status" value="1"/>
</dbReference>
<evidence type="ECO:0000256" key="6">
    <source>
        <dbReference type="SAM" id="Phobius"/>
    </source>
</evidence>
<protein>
    <submittedName>
        <fullName evidence="10">EAL domain-containing protein</fullName>
    </submittedName>
</protein>
<dbReference type="InterPro" id="IPR029787">
    <property type="entry name" value="Nucleotide_cyclase"/>
</dbReference>
<dbReference type="InterPro" id="IPR043128">
    <property type="entry name" value="Rev_trsase/Diguanyl_cyclase"/>
</dbReference>
<dbReference type="GO" id="GO:0016020">
    <property type="term" value="C:membrane"/>
    <property type="evidence" value="ECO:0007669"/>
    <property type="project" value="UniProtKB-SubCell"/>
</dbReference>
<dbReference type="Gene3D" id="3.30.450.40">
    <property type="match status" value="1"/>
</dbReference>
<evidence type="ECO:0000256" key="2">
    <source>
        <dbReference type="ARBA" id="ARBA00022692"/>
    </source>
</evidence>
<feature type="domain" description="EAL" evidence="8">
    <location>
        <begin position="844"/>
        <end position="1098"/>
    </location>
</feature>
<evidence type="ECO:0000313" key="11">
    <source>
        <dbReference type="Proteomes" id="UP000267464"/>
    </source>
</evidence>
<dbReference type="AlphaFoldDB" id="A0A3N7K184"/>
<accession>A0A3N7K184</accession>
<dbReference type="PROSITE" id="PS50887">
    <property type="entry name" value="GGDEF"/>
    <property type="match status" value="1"/>
</dbReference>
<comment type="subcellular location">
    <subcellularLocation>
        <location evidence="1">Membrane</location>
    </subcellularLocation>
</comment>
<dbReference type="RefSeq" id="WP_124538229.1">
    <property type="nucleotide sequence ID" value="NZ_QUSW01000001.1"/>
</dbReference>
<dbReference type="Gene3D" id="3.20.20.450">
    <property type="entry name" value="EAL domain"/>
    <property type="match status" value="1"/>
</dbReference>
<dbReference type="Gene3D" id="3.30.70.270">
    <property type="match status" value="1"/>
</dbReference>
<evidence type="ECO:0000259" key="7">
    <source>
        <dbReference type="PROSITE" id="PS50839"/>
    </source>
</evidence>
<dbReference type="EMBL" id="QUSW01000001">
    <property type="protein sequence ID" value="RQP26759.1"/>
    <property type="molecule type" value="Genomic_DNA"/>
</dbReference>
<comment type="caution">
    <text evidence="10">The sequence shown here is derived from an EMBL/GenBank/DDBJ whole genome shotgun (WGS) entry which is preliminary data.</text>
</comment>
<dbReference type="SMART" id="SM00267">
    <property type="entry name" value="GGDEF"/>
    <property type="match status" value="1"/>
</dbReference>
<feature type="domain" description="GGDEF" evidence="9">
    <location>
        <begin position="702"/>
        <end position="835"/>
    </location>
</feature>
<dbReference type="Gene3D" id="3.30.450.350">
    <property type="entry name" value="CHASE domain"/>
    <property type="match status" value="1"/>
</dbReference>
<keyword evidence="11" id="KW-1185">Reference proteome</keyword>
<dbReference type="CDD" id="cd00130">
    <property type="entry name" value="PAS"/>
    <property type="match status" value="1"/>
</dbReference>
<dbReference type="InterPro" id="IPR003018">
    <property type="entry name" value="GAF"/>
</dbReference>
<dbReference type="GO" id="GO:0007165">
    <property type="term" value="P:signal transduction"/>
    <property type="evidence" value="ECO:0007669"/>
    <property type="project" value="UniProtKB-ARBA"/>
</dbReference>
<sequence length="1108" mass="121582">MVKRLEFLRGKFVLPIIVFSVGAALSAVLAVTAHQEIERGAQSRFDAVSLDAARKVQDRFDGYTEVLIGLRALFNTSETVSRTRFRQYVTGLNIAEKFPGFQVLNYAPYVPAAARAEFEASLRSDPALAPALASKIAIVPPGERAFYHPLAYIEPLAGNEATLGRDLSAVPTAMKALEQARDNNGLTSSGRKIQIKGRESDIGLAMRLPVYRGDMPHDTVDERRAAYIGSVGAGFRVAEMMKDVAGISGNEAPRIRLYDAGPSKGSSMGATDPVPVDQLHTKDANLLFDTQQPAADDKAAAAAFDRTFVFDMGGHSWLVQTSQPPDQVMGWLDRSIGAVVALSGLAISALLAGIVYSLNTSRGRAEGIARSMTQHLRVSQRRLDEAQQVANLGSWVIDVHSGEVHCSEQAMRMFGLPEGQPVELATLLSRVPSEERRDVTRLLADAQESRERAECEHQLWLPDGTRRWVHTIIQVAEENGRLSLRCTVRDDTQRRKAVMRMRLEHEVAQLLVCDGEHETVMSGALAAVCSHIGWDCGSLWTIRDNSAVRCSAAWQEGTDEAIEQFVRISRTLSYRADEGSLGRAFLAGEAVVVDTSRSTDHFTRDALAGQAGLVSGLIVPMLSVGKSSALELFSRRPFDIDSDMLDTLRAIGLQLAQYEQRKHAEQALRYVATHDSLTGLSNRATLQRDMARAIKRSNRHQKRFAVMFVDLDRFKRINDTLGHGVGDALIKACAERLSGVLREDDAVARFGGDEFVLVVENLSKASDAAVVAEKVLACCAEPFVIDGRELNVSASIGVSVYPEDGTDGETLLKNADTAMYRAKDKGRGGHEFYAAQMNAQGTERLMLESGLRRALERNELEMHYQPKMDLRTQRIVGVEALMRWRHPVLGMVSPAQFIPIAEETGLIVPMGLWALRTACAEARDWQSRGLPPVQMSVNLSVRQFASDSLVEDIAGVLNETGLNPELLELEITESVMMKSPETTAQLLQQIRRLGVGLAIDDFGTGYSSLSYLKRFPLTTVKIDRSFVNDLSQDPDSQALADGIVTLAHGLRMKVVAEGVETAEQLAYLRAHGCDEIQGYWLCKPMPAEDVCAFMARHLRTQFAVPVAA</sequence>
<dbReference type="InterPro" id="IPR001633">
    <property type="entry name" value="EAL_dom"/>
</dbReference>
<dbReference type="SMART" id="SM00052">
    <property type="entry name" value="EAL"/>
    <property type="match status" value="1"/>
</dbReference>
<dbReference type="InterPro" id="IPR035919">
    <property type="entry name" value="EAL_sf"/>
</dbReference>
<dbReference type="OrthoDB" id="9813903at2"/>
<dbReference type="Gene3D" id="3.30.450.20">
    <property type="entry name" value="PAS domain"/>
    <property type="match status" value="1"/>
</dbReference>
<dbReference type="GO" id="GO:0071732">
    <property type="term" value="P:cellular response to nitric oxide"/>
    <property type="evidence" value="ECO:0007669"/>
    <property type="project" value="UniProtKB-ARBA"/>
</dbReference>
<dbReference type="InterPro" id="IPR052155">
    <property type="entry name" value="Biofilm_reg_signaling"/>
</dbReference>
<evidence type="ECO:0000256" key="1">
    <source>
        <dbReference type="ARBA" id="ARBA00004370"/>
    </source>
</evidence>
<keyword evidence="4 6" id="KW-0472">Membrane</keyword>
<proteinExistence type="predicted"/>
<dbReference type="InterPro" id="IPR035965">
    <property type="entry name" value="PAS-like_dom_sf"/>
</dbReference>
<dbReference type="SMART" id="SM01079">
    <property type="entry name" value="CHASE"/>
    <property type="match status" value="1"/>
</dbReference>
<dbReference type="PANTHER" id="PTHR44757">
    <property type="entry name" value="DIGUANYLATE CYCLASE DGCP"/>
    <property type="match status" value="1"/>
</dbReference>
<dbReference type="Pfam" id="PF13185">
    <property type="entry name" value="GAF_2"/>
    <property type="match status" value="1"/>
</dbReference>
<dbReference type="Pfam" id="PF00563">
    <property type="entry name" value="EAL"/>
    <property type="match status" value="1"/>
</dbReference>
<evidence type="ECO:0000256" key="5">
    <source>
        <dbReference type="ARBA" id="ARBA00051114"/>
    </source>
</evidence>
<dbReference type="PROSITE" id="PS50883">
    <property type="entry name" value="EAL"/>
    <property type="match status" value="1"/>
</dbReference>
<dbReference type="NCBIfam" id="TIGR00254">
    <property type="entry name" value="GGDEF"/>
    <property type="match status" value="1"/>
</dbReference>
<comment type="catalytic activity">
    <reaction evidence="5">
        <text>3',3'-c-di-GMP + H2O = 5'-phosphoguanylyl(3'-&gt;5')guanosine + H(+)</text>
        <dbReference type="Rhea" id="RHEA:24902"/>
        <dbReference type="ChEBI" id="CHEBI:15377"/>
        <dbReference type="ChEBI" id="CHEBI:15378"/>
        <dbReference type="ChEBI" id="CHEBI:58754"/>
        <dbReference type="ChEBI" id="CHEBI:58805"/>
        <dbReference type="EC" id="3.1.4.52"/>
    </reaction>
    <physiologicalReaction direction="left-to-right" evidence="5">
        <dbReference type="Rhea" id="RHEA:24903"/>
    </physiologicalReaction>
</comment>
<feature type="transmembrane region" description="Helical" evidence="6">
    <location>
        <begin position="12"/>
        <end position="33"/>
    </location>
</feature>
<dbReference type="PROSITE" id="PS50839">
    <property type="entry name" value="CHASE"/>
    <property type="match status" value="1"/>
</dbReference>
<dbReference type="InterPro" id="IPR000160">
    <property type="entry name" value="GGDEF_dom"/>
</dbReference>
<dbReference type="CDD" id="cd01948">
    <property type="entry name" value="EAL"/>
    <property type="match status" value="1"/>
</dbReference>
<keyword evidence="2 6" id="KW-0812">Transmembrane</keyword>
<dbReference type="SUPFAM" id="SSF55073">
    <property type="entry name" value="Nucleotide cyclase"/>
    <property type="match status" value="1"/>
</dbReference>
<evidence type="ECO:0000313" key="10">
    <source>
        <dbReference type="EMBL" id="RQP26759.1"/>
    </source>
</evidence>
<evidence type="ECO:0000259" key="8">
    <source>
        <dbReference type="PROSITE" id="PS50883"/>
    </source>
</evidence>
<dbReference type="SUPFAM" id="SSF55785">
    <property type="entry name" value="PYP-like sensor domain (PAS domain)"/>
    <property type="match status" value="1"/>
</dbReference>
<organism evidence="10 11">
    <name type="scientific">Piscinibacter terrae</name>
    <dbReference type="NCBI Taxonomy" id="2496871"/>
    <lineage>
        <taxon>Bacteria</taxon>
        <taxon>Pseudomonadati</taxon>
        <taxon>Pseudomonadota</taxon>
        <taxon>Betaproteobacteria</taxon>
        <taxon>Burkholderiales</taxon>
        <taxon>Sphaerotilaceae</taxon>
        <taxon>Piscinibacter</taxon>
    </lineage>
</organism>
<dbReference type="SUPFAM" id="SSF141868">
    <property type="entry name" value="EAL domain-like"/>
    <property type="match status" value="1"/>
</dbReference>
<dbReference type="Pfam" id="PF00990">
    <property type="entry name" value="GGDEF"/>
    <property type="match status" value="1"/>
</dbReference>
<dbReference type="Proteomes" id="UP000267464">
    <property type="component" value="Unassembled WGS sequence"/>
</dbReference>
<dbReference type="InterPro" id="IPR006189">
    <property type="entry name" value="CHASE_dom"/>
</dbReference>
<dbReference type="CDD" id="cd01949">
    <property type="entry name" value="GGDEF"/>
    <property type="match status" value="1"/>
</dbReference>
<dbReference type="GO" id="GO:0071111">
    <property type="term" value="F:cyclic-guanylate-specific phosphodiesterase activity"/>
    <property type="evidence" value="ECO:0007669"/>
    <property type="project" value="UniProtKB-EC"/>
</dbReference>
<dbReference type="SUPFAM" id="SSF55781">
    <property type="entry name" value="GAF domain-like"/>
    <property type="match status" value="1"/>
</dbReference>
<dbReference type="PANTHER" id="PTHR44757:SF2">
    <property type="entry name" value="BIOFILM ARCHITECTURE MAINTENANCE PROTEIN MBAA"/>
    <property type="match status" value="1"/>
</dbReference>
<dbReference type="FunFam" id="3.30.70.270:FF:000001">
    <property type="entry name" value="Diguanylate cyclase domain protein"/>
    <property type="match status" value="1"/>
</dbReference>
<reference evidence="10 11" key="1">
    <citation type="submission" date="2018-08" db="EMBL/GenBank/DDBJ databases">
        <authorList>
            <person name="Khan S.A."/>
            <person name="Jeon C.O."/>
            <person name="Chun B.H."/>
            <person name="Jeong S.E."/>
        </authorList>
    </citation>
    <scope>NUCLEOTIDE SEQUENCE [LARGE SCALE GENOMIC DNA]</scope>
    <source>
        <strain evidence="10 11">S-16</strain>
    </source>
</reference>
<evidence type="ECO:0000256" key="3">
    <source>
        <dbReference type="ARBA" id="ARBA00022989"/>
    </source>
</evidence>
<evidence type="ECO:0000259" key="9">
    <source>
        <dbReference type="PROSITE" id="PS50887"/>
    </source>
</evidence>
<dbReference type="InterPro" id="IPR042240">
    <property type="entry name" value="CHASE_sf"/>
</dbReference>